<evidence type="ECO:0000256" key="15">
    <source>
        <dbReference type="ARBA" id="ARBA00046863"/>
    </source>
</evidence>
<keyword evidence="7" id="KW-1048">Host nucleus</keyword>
<keyword evidence="5" id="KW-1163">Viral penetration into host nucleus</keyword>
<dbReference type="GO" id="GO:0039615">
    <property type="term" value="C:T=1 icosahedral viral capsid"/>
    <property type="evidence" value="ECO:0007669"/>
    <property type="project" value="UniProtKB-KW"/>
</dbReference>
<evidence type="ECO:0000256" key="5">
    <source>
        <dbReference type="ARBA" id="ARBA00022524"/>
    </source>
</evidence>
<dbReference type="GO" id="GO:0003677">
    <property type="term" value="F:DNA binding"/>
    <property type="evidence" value="ECO:0007669"/>
    <property type="project" value="UniProtKB-KW"/>
</dbReference>
<dbReference type="Gene3D" id="2.60.120.950">
    <property type="entry name" value="Circovirus capsid protein"/>
    <property type="match status" value="1"/>
</dbReference>
<keyword evidence="14" id="KW-1160">Virus entry into host cell</keyword>
<reference evidence="17" key="1">
    <citation type="journal article" date="2024" name="Microbiol. Spectr.">
        <title>Full-genome sequencing of dozens of new DNA viruses found in Spanish bat feces.</title>
        <authorList>
            <person name="Buigues J."/>
            <person name="Vinals A."/>
            <person name="Martinez-Recio R."/>
            <person name="Monros J.S."/>
            <person name="Sanjuan R."/>
            <person name="Cuevas J.M."/>
        </authorList>
    </citation>
    <scope>NUCLEOTIDE SEQUENCE</scope>
    <source>
        <strain evidence="17">MAVG5</strain>
    </source>
</reference>
<dbReference type="InterPro" id="IPR003383">
    <property type="entry name" value="Circovirus_capsid"/>
</dbReference>
<evidence type="ECO:0000256" key="11">
    <source>
        <dbReference type="ARBA" id="ARBA00022844"/>
    </source>
</evidence>
<evidence type="ECO:0000256" key="13">
    <source>
        <dbReference type="ARBA" id="ARBA00023125"/>
    </source>
</evidence>
<name>A0AAU6S525_9CIRC</name>
<evidence type="ECO:0000256" key="2">
    <source>
        <dbReference type="ARBA" id="ARBA00004328"/>
    </source>
</evidence>
<organism evidence="17">
    <name type="scientific">Barbastella barbastellus feces associated circovirus 2</name>
    <dbReference type="NCBI Taxonomy" id="3139968"/>
    <lineage>
        <taxon>Viruses</taxon>
        <taxon>Monodnaviria</taxon>
        <taxon>Shotokuvirae</taxon>
        <taxon>Cressdnaviricota</taxon>
        <taxon>Arfiviricetes</taxon>
        <taxon>Cirlivirales</taxon>
        <taxon>Circoviridae</taxon>
        <taxon>Circovirus</taxon>
    </lineage>
</organism>
<keyword evidence="11" id="KW-0946">Virion</keyword>
<comment type="similarity">
    <text evidence="3">Belongs to the circoviridae capsid protein family.</text>
</comment>
<evidence type="ECO:0000256" key="16">
    <source>
        <dbReference type="SAM" id="MobiDB-lite"/>
    </source>
</evidence>
<dbReference type="GO" id="GO:0019069">
    <property type="term" value="P:viral capsid assembly"/>
    <property type="evidence" value="ECO:0007669"/>
    <property type="project" value="InterPro"/>
</dbReference>
<keyword evidence="12" id="KW-1164">Virus endocytosis by host</keyword>
<keyword evidence="8" id="KW-0945">Host-virus interaction</keyword>
<evidence type="ECO:0000256" key="4">
    <source>
        <dbReference type="ARBA" id="ARBA00022431"/>
    </source>
</evidence>
<accession>A0AAU6S525</accession>
<keyword evidence="13" id="KW-0238">DNA-binding</keyword>
<sequence>MLIRLTVTIFPPDVQMWRRRHFRKRRPAYRRRRHTRRSRHHRRHRRKHYRYFWLKLSRTYTVMWPAATKPTTDPNEADETRLLHNQNTKDPGKQTFGWNLDHVHIVLDDFLPPKTTLYFQDYRIRLAALKVREVNTVYGQREETYGHHALDLDGMDEGGGTVSRWSGDPNVPSPSNANNGPFVSDPLVNRSSGRLWNTRRGFKRLFRPMFQVSGAAKNQGAASTFWNRSNHSAWLPCSSSGITIPHQGVSISLRETDTPIVTQYFISIYVQFREFDLKSNKF</sequence>
<comment type="subunit">
    <text evidence="15">Homomultimer. Assembles in the nucleus, presumably in an immature form, then migrates to the cytoplasm once assembled as mature virion. Interacts with Rep; this interaction relocates Rep into the nucleus.</text>
</comment>
<evidence type="ECO:0000256" key="7">
    <source>
        <dbReference type="ARBA" id="ARBA00022562"/>
    </source>
</evidence>
<evidence type="ECO:0000256" key="3">
    <source>
        <dbReference type="ARBA" id="ARBA00010301"/>
    </source>
</evidence>
<comment type="subcellular location">
    <subcellularLocation>
        <location evidence="1">Host nucleus</location>
    </subcellularLocation>
    <subcellularLocation>
        <location evidence="2">Virion</location>
    </subcellularLocation>
</comment>
<dbReference type="GO" id="GO:0019062">
    <property type="term" value="P:virion attachment to host cell"/>
    <property type="evidence" value="ECO:0007669"/>
    <property type="project" value="UniProtKB-KW"/>
</dbReference>
<keyword evidence="10" id="KW-1161">Viral attachment to host cell</keyword>
<evidence type="ECO:0000256" key="10">
    <source>
        <dbReference type="ARBA" id="ARBA00022804"/>
    </source>
</evidence>
<proteinExistence type="inferred from homology"/>
<protein>
    <submittedName>
        <fullName evidence="17">Capsid protein</fullName>
    </submittedName>
</protein>
<keyword evidence="4" id="KW-1140">T=1 icosahedral capsid protein</keyword>
<evidence type="ECO:0000256" key="6">
    <source>
        <dbReference type="ARBA" id="ARBA00022561"/>
    </source>
</evidence>
<evidence type="ECO:0000256" key="1">
    <source>
        <dbReference type="ARBA" id="ARBA00004147"/>
    </source>
</evidence>
<evidence type="ECO:0000313" key="17">
    <source>
        <dbReference type="EMBL" id="WZK92815.1"/>
    </source>
</evidence>
<evidence type="ECO:0000256" key="9">
    <source>
        <dbReference type="ARBA" id="ARBA00022595"/>
    </source>
</evidence>
<dbReference type="GO" id="GO:0075732">
    <property type="term" value="P:viral penetration into host nucleus"/>
    <property type="evidence" value="ECO:0007669"/>
    <property type="project" value="UniProtKB-KW"/>
</dbReference>
<evidence type="ECO:0000256" key="8">
    <source>
        <dbReference type="ARBA" id="ARBA00022581"/>
    </source>
</evidence>
<reference evidence="17" key="2">
    <citation type="submission" date="2024-02" db="EMBL/GenBank/DDBJ databases">
        <authorList>
            <person name="Buigues J."/>
            <person name="Vinals A."/>
            <person name="Martinez-Recio R."/>
            <person name="S Monros J."/>
            <person name="Sanjuan R."/>
            <person name="Cuevas J.M."/>
        </authorList>
    </citation>
    <scope>NUCLEOTIDE SEQUENCE</scope>
    <source>
        <strain evidence="17">MAVG5</strain>
    </source>
</reference>
<keyword evidence="9" id="KW-1162">Viral penetration into host cytoplasm</keyword>
<dbReference type="GO" id="GO:0042025">
    <property type="term" value="C:host cell nucleus"/>
    <property type="evidence" value="ECO:0007669"/>
    <property type="project" value="UniProtKB-SubCell"/>
</dbReference>
<keyword evidence="6" id="KW-0167">Capsid protein</keyword>
<dbReference type="Pfam" id="PF02443">
    <property type="entry name" value="Circo_capsid"/>
    <property type="match status" value="1"/>
</dbReference>
<evidence type="ECO:0000256" key="14">
    <source>
        <dbReference type="ARBA" id="ARBA00023296"/>
    </source>
</evidence>
<evidence type="ECO:0000256" key="12">
    <source>
        <dbReference type="ARBA" id="ARBA00022890"/>
    </source>
</evidence>
<feature type="region of interest" description="Disordered" evidence="16">
    <location>
        <begin position="150"/>
        <end position="184"/>
    </location>
</feature>
<dbReference type="EMBL" id="PP410064">
    <property type="protein sequence ID" value="WZK92815.1"/>
    <property type="molecule type" value="Genomic_DNA"/>
</dbReference>
<dbReference type="InterPro" id="IPR038652">
    <property type="entry name" value="Circovirus_capsid_sf"/>
</dbReference>
<dbReference type="GO" id="GO:0043657">
    <property type="term" value="C:host cell"/>
    <property type="evidence" value="ECO:0007669"/>
    <property type="project" value="GOC"/>
</dbReference>
<dbReference type="GO" id="GO:0075509">
    <property type="term" value="P:endocytosis involved in viral entry into host cell"/>
    <property type="evidence" value="ECO:0007669"/>
    <property type="project" value="UniProtKB-KW"/>
</dbReference>